<gene>
    <name evidence="1" type="ORF">OTJ99_002176</name>
</gene>
<dbReference type="RefSeq" id="WP_268748539.1">
    <property type="nucleotide sequence ID" value="NZ_CP113864.1"/>
</dbReference>
<dbReference type="Proteomes" id="UP001164745">
    <property type="component" value="Chromosome"/>
</dbReference>
<dbReference type="EMBL" id="CP113864">
    <property type="protein sequence ID" value="WAM32761.1"/>
    <property type="molecule type" value="Genomic_DNA"/>
</dbReference>
<evidence type="ECO:0000313" key="2">
    <source>
        <dbReference type="Proteomes" id="UP001164745"/>
    </source>
</evidence>
<proteinExistence type="predicted"/>
<evidence type="ECO:0000313" key="1">
    <source>
        <dbReference type="EMBL" id="WAM32761.1"/>
    </source>
</evidence>
<name>A0ABY7BP04_9FIRM</name>
<accession>A0ABY7BP04</accession>
<organism evidence="1 2">
    <name type="scientific">Caldicellulosiruptor naganoensis</name>
    <dbReference type="NCBI Taxonomy" id="29324"/>
    <lineage>
        <taxon>Bacteria</taxon>
        <taxon>Bacillati</taxon>
        <taxon>Bacillota</taxon>
        <taxon>Bacillota incertae sedis</taxon>
        <taxon>Caldicellulosiruptorales</taxon>
        <taxon>Caldicellulosiruptoraceae</taxon>
        <taxon>Caldicellulosiruptor</taxon>
    </lineage>
</organism>
<evidence type="ECO:0008006" key="3">
    <source>
        <dbReference type="Google" id="ProtNLM"/>
    </source>
</evidence>
<keyword evidence="2" id="KW-1185">Reference proteome</keyword>
<sequence>MDFFLSILPILLVLVLLIFMKKTADFAGLVGWIATARVINEF</sequence>
<reference evidence="1" key="1">
    <citation type="submission" date="2022-12" db="EMBL/GenBank/DDBJ databases">
        <authorList>
            <person name="Bing R.G."/>
            <person name="Willard D.J."/>
            <person name="Manesh M.J.H."/>
            <person name="Laemthong T."/>
            <person name="Crosby J.R."/>
            <person name="Kelly R.M."/>
        </authorList>
    </citation>
    <scope>NUCLEOTIDE SEQUENCE</scope>
    <source>
        <strain evidence="1">DSM 8991</strain>
    </source>
</reference>
<protein>
    <recommendedName>
        <fullName evidence="3">L-lactate permease</fullName>
    </recommendedName>
</protein>